<dbReference type="InterPro" id="IPR052182">
    <property type="entry name" value="Glycogen/Maltodextrin_Phosph"/>
</dbReference>
<dbReference type="PANTHER" id="PTHR42655">
    <property type="entry name" value="GLYCOGEN PHOSPHORYLASE"/>
    <property type="match status" value="1"/>
</dbReference>
<dbReference type="HOGENOM" id="CLU_015112_0_0_7"/>
<keyword evidence="4" id="KW-0663">Pyridoxal phosphate</keyword>
<dbReference type="Pfam" id="PF11897">
    <property type="entry name" value="DUF3417"/>
    <property type="match status" value="1"/>
</dbReference>
<name>G7Q545_9BACT</name>
<dbReference type="EC" id="2.4.1.1" evidence="6"/>
<keyword evidence="6" id="KW-0328">Glycosyltransferase</keyword>
<dbReference type="Gene3D" id="3.40.50.2000">
    <property type="entry name" value="Glycogen Phosphorylase B"/>
    <property type="match status" value="2"/>
</dbReference>
<dbReference type="Pfam" id="PF00343">
    <property type="entry name" value="Phosphorylase"/>
    <property type="match status" value="2"/>
</dbReference>
<protein>
    <submittedName>
        <fullName evidence="6">Alpha-glucan phosphorylase</fullName>
        <ecNumber evidence="6">2.4.1.1</ecNumber>
    </submittedName>
</protein>
<keyword evidence="6" id="KW-0808">Transferase</keyword>
<dbReference type="GO" id="GO:0030170">
    <property type="term" value="F:pyridoxal phosphate binding"/>
    <property type="evidence" value="ECO:0007669"/>
    <property type="project" value="InterPro"/>
</dbReference>
<evidence type="ECO:0000313" key="6">
    <source>
        <dbReference type="EMBL" id="EHJ48368.1"/>
    </source>
</evidence>
<keyword evidence="7" id="KW-1185">Reference proteome</keyword>
<comment type="catalytic activity">
    <reaction evidence="1">
        <text>[(1-&gt;4)-alpha-D-glucosyl](n) + phosphate = [(1-&gt;4)-alpha-D-glucosyl](n-1) + alpha-D-glucose 1-phosphate</text>
        <dbReference type="Rhea" id="RHEA:41732"/>
        <dbReference type="Rhea" id="RHEA-COMP:9584"/>
        <dbReference type="Rhea" id="RHEA-COMP:9586"/>
        <dbReference type="ChEBI" id="CHEBI:15444"/>
        <dbReference type="ChEBI" id="CHEBI:43474"/>
        <dbReference type="ChEBI" id="CHEBI:58601"/>
        <dbReference type="EC" id="2.4.1.1"/>
    </reaction>
</comment>
<dbReference type="AlphaFoldDB" id="G7Q545"/>
<dbReference type="GO" id="GO:0005975">
    <property type="term" value="P:carbohydrate metabolic process"/>
    <property type="evidence" value="ECO:0007669"/>
    <property type="project" value="InterPro"/>
</dbReference>
<evidence type="ECO:0000256" key="4">
    <source>
        <dbReference type="PIRSR" id="PIRSR000460-1"/>
    </source>
</evidence>
<sequence length="858" mass="97797">MQPLRVYSVVPKLPAKLKPLWELAYNLLFSWNDDIASLFAQVDRKLWRECSGNPVGFLNRLPQKTLESLAEDEFFVERVGDLRHTLEVYLSRKTTSIPFPDRDGQPVVAYFSLEYGISACLPIYSGGLGILAGDHLKSASDLCVPLVGIGIAYQQGFFRQYLTADGWQQERYPIYDFEQMPLSLCKDEAGERIMVYVDLRGERVFAQIWKAQVGRVALYLLDTNVPENQPASRQITNRLYGGDLETRVRQEYLLGIGGIRALEALGLKPKVIHMNEGHSAFAGLERIANFMDKHKLSFEAAMELVASSSIFTTHTPVPAGNDRFPPDLIQLYFEDYAKRLGLAFKVLLALGREDPRNDSEHFCMPVLALKLSRFNNGVSKLHGVVSRKMWNRVWNQYPVEDVPIGAITNGVHVPTWVSQDMAALYDRYFGANWREDPDTGRVFAQTHLISDAELWRTHERLRERLVGYVRERLREQLLARGAKRMELQTAEEVLDPQALTIGFARRFATYKRANLLLSDRERLLKIMSEPQRPVQFVFAGKAHPHDNEGKKIIQELVQLCNSAQCRFNMVFLEDYDMEIASLLVQGVDVWLNTPRRPLEACGTSGMKAMCNGVLNYSTLDGWWAEAWRPDNTVGWAVGMGEEYEDGGYQDFVESQTLYNILENEIIPTFYDRGHHGSLPRNWIRKMKDSISQLAPLYNSHRMVEDYARIAYVPALENYNRLTRDDCAAAKDLASWRMDMMTKWSSLDIRNIVADDPEQLHVGDPVRVTAEVHLNGIRPQDVEVQIYAGHLDYEGKFAQRDTVIMRTMDTTADGWNLYVGEINPTEAGRFGFTVRILPHHPLLLDSHSLGLIRWAAAPA</sequence>
<evidence type="ECO:0000259" key="5">
    <source>
        <dbReference type="Pfam" id="PF11897"/>
    </source>
</evidence>
<evidence type="ECO:0000256" key="2">
    <source>
        <dbReference type="ARBA" id="ARBA00006047"/>
    </source>
</evidence>
<gene>
    <name evidence="6" type="ORF">DFW101_2364</name>
</gene>
<dbReference type="OrthoDB" id="7229284at2"/>
<organism evidence="6 7">
    <name type="scientific">Solidesulfovibrio carbinoliphilus subsp. oakridgensis</name>
    <dbReference type="NCBI Taxonomy" id="694327"/>
    <lineage>
        <taxon>Bacteria</taxon>
        <taxon>Pseudomonadati</taxon>
        <taxon>Thermodesulfobacteriota</taxon>
        <taxon>Desulfovibrionia</taxon>
        <taxon>Desulfovibrionales</taxon>
        <taxon>Desulfovibrionaceae</taxon>
        <taxon>Solidesulfovibrio</taxon>
    </lineage>
</organism>
<dbReference type="SUPFAM" id="SSF53756">
    <property type="entry name" value="UDP-Glycosyltransferase/glycogen phosphorylase"/>
    <property type="match status" value="1"/>
</dbReference>
<dbReference type="RefSeq" id="WP_009181744.1">
    <property type="nucleotide sequence ID" value="NZ_CM001368.1"/>
</dbReference>
<dbReference type="InterPro" id="IPR000811">
    <property type="entry name" value="Glyco_trans_35"/>
</dbReference>
<dbReference type="STRING" id="694327.DFW101_2364"/>
<dbReference type="InterPro" id="IPR024517">
    <property type="entry name" value="Glycogen_phosphorylase_DUF3417"/>
</dbReference>
<feature type="modified residue" description="N6-(pyridoxal phosphate)lysine" evidence="4">
    <location>
        <position position="607"/>
    </location>
</feature>
<keyword evidence="3" id="KW-0021">Allosteric enzyme</keyword>
<dbReference type="GO" id="GO:0008184">
    <property type="term" value="F:glycogen phosphorylase activity"/>
    <property type="evidence" value="ECO:0007669"/>
    <property type="project" value="InterPro"/>
</dbReference>
<reference evidence="7" key="1">
    <citation type="journal article" date="2015" name="Genome Announc.">
        <title>High-Quality Draft Genome Sequence of Desulfovibrio carbinoliphilus FW-101-2B, an Organic Acid-Oxidizing Sulfate-Reducing Bacterium Isolated from Uranium(VI)-Contaminated Groundwater.</title>
        <authorList>
            <person name="Ramsay B.D."/>
            <person name="Hwang C."/>
            <person name="Woo H.L."/>
            <person name="Carroll S.L."/>
            <person name="Lucas S."/>
            <person name="Han J."/>
            <person name="Lapidus A.L."/>
            <person name="Cheng J.F."/>
            <person name="Goodwin L.A."/>
            <person name="Pitluck S."/>
            <person name="Peters L."/>
            <person name="Chertkov O."/>
            <person name="Held B."/>
            <person name="Detter J.C."/>
            <person name="Han C.S."/>
            <person name="Tapia R."/>
            <person name="Land M.L."/>
            <person name="Hauser L.J."/>
            <person name="Kyrpides N.C."/>
            <person name="Ivanova N.N."/>
            <person name="Mikhailova N."/>
            <person name="Pagani I."/>
            <person name="Woyke T."/>
            <person name="Arkin A.P."/>
            <person name="Dehal P."/>
            <person name="Chivian D."/>
            <person name="Criddle C.S."/>
            <person name="Wu W."/>
            <person name="Chakraborty R."/>
            <person name="Hazen T.C."/>
            <person name="Fields M.W."/>
        </authorList>
    </citation>
    <scope>NUCLEOTIDE SEQUENCE [LARGE SCALE GENOMIC DNA]</scope>
    <source>
        <strain evidence="7">FW-101-2B</strain>
    </source>
</reference>
<dbReference type="PANTHER" id="PTHR42655:SF1">
    <property type="entry name" value="GLYCOGEN PHOSPHORYLASE"/>
    <property type="match status" value="1"/>
</dbReference>
<comment type="similarity">
    <text evidence="2">Belongs to the glycogen phosphorylase family.</text>
</comment>
<evidence type="ECO:0000256" key="3">
    <source>
        <dbReference type="ARBA" id="ARBA00022533"/>
    </source>
</evidence>
<proteinExistence type="inferred from homology"/>
<dbReference type="Proteomes" id="UP000004662">
    <property type="component" value="Chromosome"/>
</dbReference>
<evidence type="ECO:0000256" key="1">
    <source>
        <dbReference type="ARBA" id="ARBA00001275"/>
    </source>
</evidence>
<dbReference type="InterPro" id="IPR011834">
    <property type="entry name" value="Agluc_phsphrylas"/>
</dbReference>
<dbReference type="NCBIfam" id="TIGR02094">
    <property type="entry name" value="more_P_ylases"/>
    <property type="match status" value="1"/>
</dbReference>
<dbReference type="EMBL" id="CM001368">
    <property type="protein sequence ID" value="EHJ48368.1"/>
    <property type="molecule type" value="Genomic_DNA"/>
</dbReference>
<feature type="domain" description="DUF3417" evidence="5">
    <location>
        <begin position="13"/>
        <end position="121"/>
    </location>
</feature>
<evidence type="ECO:0000313" key="7">
    <source>
        <dbReference type="Proteomes" id="UP000004662"/>
    </source>
</evidence>
<dbReference type="eggNOG" id="COG0058">
    <property type="taxonomic scope" value="Bacteria"/>
</dbReference>
<accession>G7Q545</accession>
<dbReference type="PIRSF" id="PIRSF000460">
    <property type="entry name" value="Pprylas_GlgP"/>
    <property type="match status" value="1"/>
</dbReference>